<evidence type="ECO:0000313" key="2">
    <source>
        <dbReference type="Proteomes" id="UP000033514"/>
    </source>
</evidence>
<dbReference type="PATRIC" id="fig|361041.3.peg.2428"/>
<protein>
    <recommendedName>
        <fullName evidence="3">CopL family metal-binding regulatory protein</fullName>
    </recommendedName>
</protein>
<evidence type="ECO:0008006" key="3">
    <source>
        <dbReference type="Google" id="ProtNLM"/>
    </source>
</evidence>
<comment type="caution">
    <text evidence="1">The sequence shown here is derived from an EMBL/GenBank/DDBJ whole genome shotgun (WGS) entry which is preliminary data.</text>
</comment>
<accession>A0A0F5L763</accession>
<dbReference type="AlphaFoldDB" id="A0A0F5L763"/>
<organism evidence="1 2">
    <name type="scientific">Devosia soli</name>
    <dbReference type="NCBI Taxonomy" id="361041"/>
    <lineage>
        <taxon>Bacteria</taxon>
        <taxon>Pseudomonadati</taxon>
        <taxon>Pseudomonadota</taxon>
        <taxon>Alphaproteobacteria</taxon>
        <taxon>Hyphomicrobiales</taxon>
        <taxon>Devosiaceae</taxon>
        <taxon>Devosia</taxon>
    </lineage>
</organism>
<dbReference type="EMBL" id="LAJG01000025">
    <property type="protein sequence ID" value="KKB77482.1"/>
    <property type="molecule type" value="Genomic_DNA"/>
</dbReference>
<evidence type="ECO:0000313" key="1">
    <source>
        <dbReference type="EMBL" id="KKB77482.1"/>
    </source>
</evidence>
<sequence length="147" mass="15208">MRTGESVRLRYLFRFMLSFVRSIVAVVALVAFLVTNAGIAMASVAPVAAADPVACAAPMVLHGDHSRALDLHDDGCAASTEKSPFDHHNAGAGSPCCALNCHAAISVACPDTLVTLAIGKAIFPGLHPQPLGSVARGLERPPRTILG</sequence>
<keyword evidence="2" id="KW-1185">Reference proteome</keyword>
<proteinExistence type="predicted"/>
<reference evidence="1 2" key="1">
    <citation type="submission" date="2015-03" db="EMBL/GenBank/DDBJ databases">
        <authorList>
            <person name="Hassan Y.I."/>
            <person name="Lepp D."/>
            <person name="Zhou T."/>
        </authorList>
    </citation>
    <scope>NUCLEOTIDE SEQUENCE [LARGE SCALE GENOMIC DNA]</scope>
    <source>
        <strain evidence="1 2">GH2-10</strain>
    </source>
</reference>
<gene>
    <name evidence="1" type="ORF">VW35_15180</name>
</gene>
<dbReference type="Proteomes" id="UP000033514">
    <property type="component" value="Unassembled WGS sequence"/>
</dbReference>
<name>A0A0F5L763_9HYPH</name>
<dbReference type="STRING" id="361041.VW35_15180"/>